<evidence type="ECO:0000256" key="3">
    <source>
        <dbReference type="ARBA" id="ARBA00022692"/>
    </source>
</evidence>
<sequence>MTPNFIGRNFVGLSFRMKLKNLEKQKYKILLVLFSLALISFAILVFNDLKPLPLICDVTEGCFVVQNSPYSTTLGIENEYYGFVFFSLLIFLAISQIRNPKENKKNLIHAGVIITTIWAAYSFYLMGFVIKAYCKYCTVVDIAALISLLIIILFWKK</sequence>
<dbReference type="InterPro" id="IPR038354">
    <property type="entry name" value="VKOR_sf"/>
</dbReference>
<evidence type="ECO:0000256" key="10">
    <source>
        <dbReference type="SAM" id="Phobius"/>
    </source>
</evidence>
<comment type="subcellular location">
    <subcellularLocation>
        <location evidence="1">Membrane</location>
        <topology evidence="1">Multi-pass membrane protein</topology>
    </subcellularLocation>
</comment>
<organism evidence="12">
    <name type="scientific">marine sediment metagenome</name>
    <dbReference type="NCBI Taxonomy" id="412755"/>
    <lineage>
        <taxon>unclassified sequences</taxon>
        <taxon>metagenomes</taxon>
        <taxon>ecological metagenomes</taxon>
    </lineage>
</organism>
<feature type="transmembrane region" description="Helical" evidence="10">
    <location>
        <begin position="107"/>
        <end position="130"/>
    </location>
</feature>
<dbReference type="GO" id="GO:0016020">
    <property type="term" value="C:membrane"/>
    <property type="evidence" value="ECO:0007669"/>
    <property type="project" value="UniProtKB-SubCell"/>
</dbReference>
<reference evidence="12" key="1">
    <citation type="journal article" date="2015" name="Nature">
        <title>Complex archaea that bridge the gap between prokaryotes and eukaryotes.</title>
        <authorList>
            <person name="Spang A."/>
            <person name="Saw J.H."/>
            <person name="Jorgensen S.L."/>
            <person name="Zaremba-Niedzwiedzka K."/>
            <person name="Martijn J."/>
            <person name="Lind A.E."/>
            <person name="van Eijk R."/>
            <person name="Schleper C."/>
            <person name="Guy L."/>
            <person name="Ettema T.J."/>
        </authorList>
    </citation>
    <scope>NUCLEOTIDE SEQUENCE</scope>
</reference>
<keyword evidence="5 10" id="KW-1133">Transmembrane helix</keyword>
<comment type="similarity">
    <text evidence="2">Belongs to the VKOR family.</text>
</comment>
<keyword evidence="3 10" id="KW-0812">Transmembrane</keyword>
<dbReference type="Gene3D" id="1.20.1440.130">
    <property type="entry name" value="VKOR domain"/>
    <property type="match status" value="1"/>
</dbReference>
<evidence type="ECO:0000256" key="2">
    <source>
        <dbReference type="ARBA" id="ARBA00006214"/>
    </source>
</evidence>
<evidence type="ECO:0000313" key="12">
    <source>
        <dbReference type="EMBL" id="KKK79957.1"/>
    </source>
</evidence>
<dbReference type="AlphaFoldDB" id="A0A0F8YEW9"/>
<dbReference type="InterPro" id="IPR012932">
    <property type="entry name" value="VKOR"/>
</dbReference>
<evidence type="ECO:0000256" key="4">
    <source>
        <dbReference type="ARBA" id="ARBA00022719"/>
    </source>
</evidence>
<dbReference type="Pfam" id="PF07884">
    <property type="entry name" value="VKOR"/>
    <property type="match status" value="1"/>
</dbReference>
<feature type="transmembrane region" description="Helical" evidence="10">
    <location>
        <begin position="136"/>
        <end position="155"/>
    </location>
</feature>
<name>A0A0F8YEW9_9ZZZZ</name>
<evidence type="ECO:0000256" key="9">
    <source>
        <dbReference type="ARBA" id="ARBA00023284"/>
    </source>
</evidence>
<evidence type="ECO:0000256" key="5">
    <source>
        <dbReference type="ARBA" id="ARBA00022989"/>
    </source>
</evidence>
<keyword evidence="6" id="KW-0560">Oxidoreductase</keyword>
<proteinExistence type="inferred from homology"/>
<keyword evidence="7 10" id="KW-0472">Membrane</keyword>
<gene>
    <name evidence="12" type="ORF">LCGC14_2828300</name>
</gene>
<dbReference type="EMBL" id="LAZR01053799">
    <property type="protein sequence ID" value="KKK79957.1"/>
    <property type="molecule type" value="Genomic_DNA"/>
</dbReference>
<keyword evidence="9" id="KW-0676">Redox-active center</keyword>
<evidence type="ECO:0000256" key="7">
    <source>
        <dbReference type="ARBA" id="ARBA00023136"/>
    </source>
</evidence>
<evidence type="ECO:0000256" key="1">
    <source>
        <dbReference type="ARBA" id="ARBA00004141"/>
    </source>
</evidence>
<feature type="transmembrane region" description="Helical" evidence="10">
    <location>
        <begin position="80"/>
        <end position="95"/>
    </location>
</feature>
<comment type="caution">
    <text evidence="12">The sequence shown here is derived from an EMBL/GenBank/DDBJ whole genome shotgun (WGS) entry which is preliminary data.</text>
</comment>
<protein>
    <recommendedName>
        <fullName evidence="11">Vitamin K epoxide reductase domain-containing protein</fullName>
    </recommendedName>
</protein>
<feature type="transmembrane region" description="Helical" evidence="10">
    <location>
        <begin position="27"/>
        <end position="46"/>
    </location>
</feature>
<dbReference type="SMART" id="SM00756">
    <property type="entry name" value="VKc"/>
    <property type="match status" value="1"/>
</dbReference>
<dbReference type="GO" id="GO:0016491">
    <property type="term" value="F:oxidoreductase activity"/>
    <property type="evidence" value="ECO:0007669"/>
    <property type="project" value="UniProtKB-KW"/>
</dbReference>
<evidence type="ECO:0000256" key="8">
    <source>
        <dbReference type="ARBA" id="ARBA00023157"/>
    </source>
</evidence>
<evidence type="ECO:0000259" key="11">
    <source>
        <dbReference type="SMART" id="SM00756"/>
    </source>
</evidence>
<dbReference type="GO" id="GO:0048038">
    <property type="term" value="F:quinone binding"/>
    <property type="evidence" value="ECO:0007669"/>
    <property type="project" value="UniProtKB-KW"/>
</dbReference>
<evidence type="ECO:0000256" key="6">
    <source>
        <dbReference type="ARBA" id="ARBA00023002"/>
    </source>
</evidence>
<keyword evidence="4" id="KW-0874">Quinone</keyword>
<feature type="domain" description="Vitamin K epoxide reductase" evidence="11">
    <location>
        <begin position="23"/>
        <end position="156"/>
    </location>
</feature>
<keyword evidence="8" id="KW-1015">Disulfide bond</keyword>
<accession>A0A0F8YEW9</accession>